<comment type="caution">
    <text evidence="1">The sequence shown here is derived from an EMBL/GenBank/DDBJ whole genome shotgun (WGS) entry which is preliminary data.</text>
</comment>
<dbReference type="AlphaFoldDB" id="A0A2U1KCL5"/>
<gene>
    <name evidence="1" type="ORF">CTI12_AA618430</name>
</gene>
<evidence type="ECO:0000313" key="2">
    <source>
        <dbReference type="Proteomes" id="UP000245207"/>
    </source>
</evidence>
<reference evidence="1 2" key="1">
    <citation type="journal article" date="2018" name="Mol. Plant">
        <title>The genome of Artemisia annua provides insight into the evolution of Asteraceae family and artemisinin biosynthesis.</title>
        <authorList>
            <person name="Shen Q."/>
            <person name="Zhang L."/>
            <person name="Liao Z."/>
            <person name="Wang S."/>
            <person name="Yan T."/>
            <person name="Shi P."/>
            <person name="Liu M."/>
            <person name="Fu X."/>
            <person name="Pan Q."/>
            <person name="Wang Y."/>
            <person name="Lv Z."/>
            <person name="Lu X."/>
            <person name="Zhang F."/>
            <person name="Jiang W."/>
            <person name="Ma Y."/>
            <person name="Chen M."/>
            <person name="Hao X."/>
            <person name="Li L."/>
            <person name="Tang Y."/>
            <person name="Lv G."/>
            <person name="Zhou Y."/>
            <person name="Sun X."/>
            <person name="Brodelius P.E."/>
            <person name="Rose J.K.C."/>
            <person name="Tang K."/>
        </authorList>
    </citation>
    <scope>NUCLEOTIDE SEQUENCE [LARGE SCALE GENOMIC DNA]</scope>
    <source>
        <strain evidence="2">cv. Huhao1</strain>
        <tissue evidence="1">Leaf</tissue>
    </source>
</reference>
<evidence type="ECO:0000313" key="1">
    <source>
        <dbReference type="EMBL" id="PWA34509.1"/>
    </source>
</evidence>
<organism evidence="1 2">
    <name type="scientific">Artemisia annua</name>
    <name type="common">Sweet wormwood</name>
    <dbReference type="NCBI Taxonomy" id="35608"/>
    <lineage>
        <taxon>Eukaryota</taxon>
        <taxon>Viridiplantae</taxon>
        <taxon>Streptophyta</taxon>
        <taxon>Embryophyta</taxon>
        <taxon>Tracheophyta</taxon>
        <taxon>Spermatophyta</taxon>
        <taxon>Magnoliopsida</taxon>
        <taxon>eudicotyledons</taxon>
        <taxon>Gunneridae</taxon>
        <taxon>Pentapetalae</taxon>
        <taxon>asterids</taxon>
        <taxon>campanulids</taxon>
        <taxon>Asterales</taxon>
        <taxon>Asteraceae</taxon>
        <taxon>Asteroideae</taxon>
        <taxon>Anthemideae</taxon>
        <taxon>Artemisiinae</taxon>
        <taxon>Artemisia</taxon>
    </lineage>
</organism>
<name>A0A2U1KCL5_ARTAN</name>
<dbReference type="Proteomes" id="UP000245207">
    <property type="component" value="Unassembled WGS sequence"/>
</dbReference>
<keyword evidence="2" id="KW-1185">Reference proteome</keyword>
<proteinExistence type="predicted"/>
<accession>A0A2U1KCL5</accession>
<protein>
    <submittedName>
        <fullName evidence="1">Uncharacterized protein</fullName>
    </submittedName>
</protein>
<dbReference type="EMBL" id="PKPP01022397">
    <property type="protein sequence ID" value="PWA34509.1"/>
    <property type="molecule type" value="Genomic_DNA"/>
</dbReference>
<sequence length="146" mass="17131">MLLVLLSFGPQQSLYFFFGFFGQLHLSRFLYFNASHCRFDYPKREVQEERGWFSFLHGWCVHVSDRLAYLNAIIHELELCSNHMSVARLLVELRSGDSIVFADAIMYFKAIRDFEAEKLANLHLFLEASAAHLGRRRQFAARFNTM</sequence>